<dbReference type="AlphaFoldDB" id="A0A922KX26"/>
<proteinExistence type="predicted"/>
<dbReference type="EMBL" id="ASGP02000008">
    <property type="protein sequence ID" value="KAH9493840.1"/>
    <property type="molecule type" value="Genomic_DNA"/>
</dbReference>
<accession>A0A922KX26</accession>
<reference evidence="2" key="2">
    <citation type="journal article" date="2022" name="Res Sq">
        <title>Comparative Genomics Reveals Insights into the Divergent Evolution of Astigmatic Mites and Household Pest Adaptations.</title>
        <authorList>
            <person name="Xiong Q."/>
            <person name="Wan A.T.-Y."/>
            <person name="Liu X.-Y."/>
            <person name="Fung C.S.-H."/>
            <person name="Xiao X."/>
            <person name="Malainual N."/>
            <person name="Hou J."/>
            <person name="Wang L."/>
            <person name="Wang M."/>
            <person name="Yang K."/>
            <person name="Cui Y."/>
            <person name="Leung E."/>
            <person name="Nong W."/>
            <person name="Shin S.-K."/>
            <person name="Au S."/>
            <person name="Jeong K.Y."/>
            <person name="Chew F.T."/>
            <person name="Hui J."/>
            <person name="Leung T.F."/>
            <person name="Tungtrongchitr A."/>
            <person name="Zhong N."/>
            <person name="Liu Z."/>
            <person name="Tsui S."/>
        </authorList>
    </citation>
    <scope>NUCLEOTIDE SEQUENCE</scope>
    <source>
        <strain evidence="2">Derf</strain>
        <tissue evidence="2">Whole organism</tissue>
    </source>
</reference>
<evidence type="ECO:0000313" key="3">
    <source>
        <dbReference type="Proteomes" id="UP000790347"/>
    </source>
</evidence>
<protein>
    <submittedName>
        <fullName evidence="2">Uncharacterized protein</fullName>
    </submittedName>
</protein>
<name>A0A922KX26_DERFA</name>
<gene>
    <name evidence="1" type="ORF">DERF_014550</name>
    <name evidence="2" type="ORF">DERF_014569</name>
</gene>
<sequence>MESNDQQVVRNNWLIGRLKCALDNYFCGHRFSIDKFCSTWTINVEPTRECIPSWPKKRHSKELQIIQKRLGNWHSTR</sequence>
<evidence type="ECO:0000313" key="1">
    <source>
        <dbReference type="EMBL" id="KAH9493822.1"/>
    </source>
</evidence>
<keyword evidence="3" id="KW-1185">Reference proteome</keyword>
<organism evidence="2 3">
    <name type="scientific">Dermatophagoides farinae</name>
    <name type="common">American house dust mite</name>
    <dbReference type="NCBI Taxonomy" id="6954"/>
    <lineage>
        <taxon>Eukaryota</taxon>
        <taxon>Metazoa</taxon>
        <taxon>Ecdysozoa</taxon>
        <taxon>Arthropoda</taxon>
        <taxon>Chelicerata</taxon>
        <taxon>Arachnida</taxon>
        <taxon>Acari</taxon>
        <taxon>Acariformes</taxon>
        <taxon>Sarcoptiformes</taxon>
        <taxon>Astigmata</taxon>
        <taxon>Psoroptidia</taxon>
        <taxon>Analgoidea</taxon>
        <taxon>Pyroglyphidae</taxon>
        <taxon>Dermatophagoidinae</taxon>
        <taxon>Dermatophagoides</taxon>
    </lineage>
</organism>
<comment type="caution">
    <text evidence="2">The sequence shown here is derived from an EMBL/GenBank/DDBJ whole genome shotgun (WGS) entry which is preliminary data.</text>
</comment>
<dbReference type="Proteomes" id="UP000790347">
    <property type="component" value="Unassembled WGS sequence"/>
</dbReference>
<reference evidence="2" key="1">
    <citation type="submission" date="2013-05" db="EMBL/GenBank/DDBJ databases">
        <authorList>
            <person name="Yim A.K.Y."/>
            <person name="Chan T.F."/>
            <person name="Ji K.M."/>
            <person name="Liu X.Y."/>
            <person name="Zhou J.W."/>
            <person name="Li R.Q."/>
            <person name="Yang K.Y."/>
            <person name="Li J."/>
            <person name="Li M."/>
            <person name="Law P.T.W."/>
            <person name="Wu Y.L."/>
            <person name="Cai Z.L."/>
            <person name="Qin H."/>
            <person name="Bao Y."/>
            <person name="Leung R.K.K."/>
            <person name="Ng P.K.S."/>
            <person name="Zou J."/>
            <person name="Zhong X.J."/>
            <person name="Ran P.X."/>
            <person name="Zhong N.S."/>
            <person name="Liu Z.G."/>
            <person name="Tsui S.K.W."/>
        </authorList>
    </citation>
    <scope>NUCLEOTIDE SEQUENCE</scope>
    <source>
        <strain evidence="2">Derf</strain>
        <tissue evidence="2">Whole organism</tissue>
    </source>
</reference>
<evidence type="ECO:0000313" key="2">
    <source>
        <dbReference type="EMBL" id="KAH9493840.1"/>
    </source>
</evidence>
<dbReference type="EMBL" id="ASGP02000008">
    <property type="protein sequence ID" value="KAH9493822.1"/>
    <property type="molecule type" value="Genomic_DNA"/>
</dbReference>